<evidence type="ECO:0000313" key="2">
    <source>
        <dbReference type="EMBL" id="GIY36159.1"/>
    </source>
</evidence>
<organism evidence="2 3">
    <name type="scientific">Caerostris extrusa</name>
    <name type="common">Bark spider</name>
    <name type="synonym">Caerostris bankana</name>
    <dbReference type="NCBI Taxonomy" id="172846"/>
    <lineage>
        <taxon>Eukaryota</taxon>
        <taxon>Metazoa</taxon>
        <taxon>Ecdysozoa</taxon>
        <taxon>Arthropoda</taxon>
        <taxon>Chelicerata</taxon>
        <taxon>Arachnida</taxon>
        <taxon>Araneae</taxon>
        <taxon>Araneomorphae</taxon>
        <taxon>Entelegynae</taxon>
        <taxon>Araneoidea</taxon>
        <taxon>Araneidae</taxon>
        <taxon>Caerostris</taxon>
    </lineage>
</organism>
<feature type="compositionally biased region" description="Basic and acidic residues" evidence="1">
    <location>
        <begin position="67"/>
        <end position="81"/>
    </location>
</feature>
<evidence type="ECO:0000313" key="3">
    <source>
        <dbReference type="Proteomes" id="UP001054945"/>
    </source>
</evidence>
<comment type="caution">
    <text evidence="2">The sequence shown here is derived from an EMBL/GenBank/DDBJ whole genome shotgun (WGS) entry which is preliminary data.</text>
</comment>
<dbReference type="EMBL" id="BPLR01010016">
    <property type="protein sequence ID" value="GIY36159.1"/>
    <property type="molecule type" value="Genomic_DNA"/>
</dbReference>
<protein>
    <submittedName>
        <fullName evidence="2">Uncharacterized protein</fullName>
    </submittedName>
</protein>
<keyword evidence="3" id="KW-1185">Reference proteome</keyword>
<accession>A0AAV4ST34</accession>
<feature type="region of interest" description="Disordered" evidence="1">
    <location>
        <begin position="57"/>
        <end position="81"/>
    </location>
</feature>
<name>A0AAV4ST34_CAEEX</name>
<sequence length="81" mass="9445">MSLKLYTSTVPFMLNCFSQRLNGPLGIKKKRRNKYCTPNPLLHPWRWTAQLISRTTEASAEEGNALVRREPGKEEERENVR</sequence>
<dbReference type="Proteomes" id="UP001054945">
    <property type="component" value="Unassembled WGS sequence"/>
</dbReference>
<proteinExistence type="predicted"/>
<dbReference type="AlphaFoldDB" id="A0AAV4ST34"/>
<gene>
    <name evidence="2" type="ORF">CEXT_127941</name>
</gene>
<reference evidence="2 3" key="1">
    <citation type="submission" date="2021-06" db="EMBL/GenBank/DDBJ databases">
        <title>Caerostris extrusa draft genome.</title>
        <authorList>
            <person name="Kono N."/>
            <person name="Arakawa K."/>
        </authorList>
    </citation>
    <scope>NUCLEOTIDE SEQUENCE [LARGE SCALE GENOMIC DNA]</scope>
</reference>
<evidence type="ECO:0000256" key="1">
    <source>
        <dbReference type="SAM" id="MobiDB-lite"/>
    </source>
</evidence>